<dbReference type="EMBL" id="WBUI01000032">
    <property type="protein sequence ID" value="KAB2929360.1"/>
    <property type="molecule type" value="Genomic_DNA"/>
</dbReference>
<dbReference type="AlphaFoldDB" id="A0A833LWI8"/>
<comment type="caution">
    <text evidence="1">The sequence shown here is derived from an EMBL/GenBank/DDBJ whole genome shotgun (WGS) entry which is preliminary data.</text>
</comment>
<evidence type="ECO:0000313" key="2">
    <source>
        <dbReference type="Proteomes" id="UP000460298"/>
    </source>
</evidence>
<accession>A0A833LWI8</accession>
<gene>
    <name evidence="1" type="ORF">F9K24_20005</name>
</gene>
<evidence type="ECO:0000313" key="1">
    <source>
        <dbReference type="EMBL" id="KAB2929360.1"/>
    </source>
</evidence>
<reference evidence="1 2" key="1">
    <citation type="submission" date="2019-10" db="EMBL/GenBank/DDBJ databases">
        <title>Extracellular Electron Transfer in a Candidatus Methanoperedens spp. Enrichment Culture.</title>
        <authorList>
            <person name="Berger S."/>
            <person name="Rangel Shaw D."/>
            <person name="Berben T."/>
            <person name="In 'T Zandt M."/>
            <person name="Frank J."/>
            <person name="Reimann J."/>
            <person name="Jetten M.S.M."/>
            <person name="Welte C.U."/>
        </authorList>
    </citation>
    <scope>NUCLEOTIDE SEQUENCE [LARGE SCALE GENOMIC DNA]</scope>
    <source>
        <strain evidence="1">SB12</strain>
    </source>
</reference>
<organism evidence="1 2">
    <name type="scientific">Leptonema illini</name>
    <dbReference type="NCBI Taxonomy" id="183"/>
    <lineage>
        <taxon>Bacteria</taxon>
        <taxon>Pseudomonadati</taxon>
        <taxon>Spirochaetota</taxon>
        <taxon>Spirochaetia</taxon>
        <taxon>Leptospirales</taxon>
        <taxon>Leptospiraceae</taxon>
        <taxon>Leptonema</taxon>
    </lineage>
</organism>
<proteinExistence type="predicted"/>
<protein>
    <submittedName>
        <fullName evidence="1">Uncharacterized protein</fullName>
    </submittedName>
</protein>
<name>A0A833LWI8_9LEPT</name>
<sequence>MRKFFVLIFLYPFVLGSEPMRDDEFKVYLGRLTSASFRFPPSSFRDHIEKPVGETDEDIFVELLESRSKTWERMTYLQKKEFTLVALLICDSQGGALTSLLILLAEDSIPISRDLKMISEAALEDRGFTPSRIRHFKAQLSFLAGDRERKSD</sequence>
<dbReference type="Proteomes" id="UP000460298">
    <property type="component" value="Unassembled WGS sequence"/>
</dbReference>